<keyword evidence="4" id="KW-0472">Membrane</keyword>
<dbReference type="PROSITE" id="PS00571">
    <property type="entry name" value="AMIDASES"/>
    <property type="match status" value="1"/>
</dbReference>
<keyword evidence="7" id="KW-1185">Reference proteome</keyword>
<comment type="similarity">
    <text evidence="1">Belongs to the amidase family.</text>
</comment>
<accession>A0A9Q0ND91</accession>
<evidence type="ECO:0000313" key="6">
    <source>
        <dbReference type="EMBL" id="KAJ6648167.1"/>
    </source>
</evidence>
<keyword evidence="4" id="KW-0812">Transmembrane</keyword>
<dbReference type="AlphaFoldDB" id="A0A9Q0ND91"/>
<sequence length="543" mass="60827">MSQEKMGKGGKQHSRKEKMHRKPSGSGRIFITYLLYFFHFIKDFLLNLFCKWYWTNQKVCPSLSRDEHFLTLSVVELAKMIRTRELTSYKLVESYINRINKINPVLNAVVDGPFMEALNEAKSIDMRIANGLVSDEEFNEKFLLGIPFTTKDSTAVNGKLHTLGLLSRKATRSKEDAECIRLVKEAGGIILATSNIPEVNKWQETRNLLIGQTNNPYDVRRTVGGSSGGEAALIAACGTAFGIGTDIGGSIRMPAFYCGIFGHKPTVGIVNTRGCTFRTGKEQSTMVVAGPMTRRASDLLPLMKILVGPENVKLLKLNDKVDVKKLRYFYIRESGELRCSNVASDLQKAMTKVIDHFGEIAESQPSAATLSSIQYTSKMWRYWMTQEPADFNNLLGNGVKLNGFIELTKKIIGKGEFTMASIYSLIDEYLPKENAAKVKEMTRKCDEDLTNLLGDDGILFYHSAPIPAPFHFTPLINVYNFTYWSLFNVLHVPATQVPLGLNSEGIPLGLQVIATRNRDKDCLAVAQELERIFNGWVPPFTFV</sequence>
<evidence type="ECO:0000256" key="3">
    <source>
        <dbReference type="SAM" id="MobiDB-lite"/>
    </source>
</evidence>
<dbReference type="PIRSF" id="PIRSF001221">
    <property type="entry name" value="Amidase_fungi"/>
    <property type="match status" value="1"/>
</dbReference>
<feature type="transmembrane region" description="Helical" evidence="4">
    <location>
        <begin position="29"/>
        <end position="54"/>
    </location>
</feature>
<dbReference type="InterPro" id="IPR052739">
    <property type="entry name" value="FAAH2"/>
</dbReference>
<dbReference type="SUPFAM" id="SSF75304">
    <property type="entry name" value="Amidase signature (AS) enzymes"/>
    <property type="match status" value="1"/>
</dbReference>
<dbReference type="PANTHER" id="PTHR43372">
    <property type="entry name" value="FATTY-ACID AMIDE HYDROLASE"/>
    <property type="match status" value="1"/>
</dbReference>
<feature type="region of interest" description="Disordered" evidence="3">
    <location>
        <begin position="1"/>
        <end position="23"/>
    </location>
</feature>
<protein>
    <submittedName>
        <fullName evidence="6">Fatty-acid amide hydrolase 2</fullName>
    </submittedName>
</protein>
<comment type="caution">
    <text evidence="6">The sequence shown here is derived from an EMBL/GenBank/DDBJ whole genome shotgun (WGS) entry which is preliminary data.</text>
</comment>
<dbReference type="GO" id="GO:0012505">
    <property type="term" value="C:endomembrane system"/>
    <property type="evidence" value="ECO:0007669"/>
    <property type="project" value="TreeGrafter"/>
</dbReference>
<organism evidence="6 7">
    <name type="scientific">Pseudolycoriella hygida</name>
    <dbReference type="NCBI Taxonomy" id="35572"/>
    <lineage>
        <taxon>Eukaryota</taxon>
        <taxon>Metazoa</taxon>
        <taxon>Ecdysozoa</taxon>
        <taxon>Arthropoda</taxon>
        <taxon>Hexapoda</taxon>
        <taxon>Insecta</taxon>
        <taxon>Pterygota</taxon>
        <taxon>Neoptera</taxon>
        <taxon>Endopterygota</taxon>
        <taxon>Diptera</taxon>
        <taxon>Nematocera</taxon>
        <taxon>Sciaroidea</taxon>
        <taxon>Sciaridae</taxon>
        <taxon>Pseudolycoriella</taxon>
    </lineage>
</organism>
<evidence type="ECO:0000256" key="1">
    <source>
        <dbReference type="ARBA" id="ARBA00009199"/>
    </source>
</evidence>
<feature type="active site" description="Acyl-ester intermediate" evidence="2">
    <location>
        <position position="250"/>
    </location>
</feature>
<evidence type="ECO:0000256" key="4">
    <source>
        <dbReference type="SAM" id="Phobius"/>
    </source>
</evidence>
<feature type="compositionally biased region" description="Basic residues" evidence="3">
    <location>
        <begin position="8"/>
        <end position="23"/>
    </location>
</feature>
<dbReference type="OrthoDB" id="6428749at2759"/>
<evidence type="ECO:0000256" key="2">
    <source>
        <dbReference type="PIRSR" id="PIRSR001221-1"/>
    </source>
</evidence>
<dbReference type="InterPro" id="IPR036928">
    <property type="entry name" value="AS_sf"/>
</dbReference>
<keyword evidence="6" id="KW-0378">Hydrolase</keyword>
<evidence type="ECO:0000313" key="7">
    <source>
        <dbReference type="Proteomes" id="UP001151699"/>
    </source>
</evidence>
<reference evidence="6" key="1">
    <citation type="submission" date="2022-07" db="EMBL/GenBank/DDBJ databases">
        <authorList>
            <person name="Trinca V."/>
            <person name="Uliana J.V.C."/>
            <person name="Torres T.T."/>
            <person name="Ward R.J."/>
            <person name="Monesi N."/>
        </authorList>
    </citation>
    <scope>NUCLEOTIDE SEQUENCE</scope>
    <source>
        <strain evidence="6">HSMRA1968</strain>
        <tissue evidence="6">Whole embryos</tissue>
    </source>
</reference>
<name>A0A9Q0ND91_9DIPT</name>
<dbReference type="Gene3D" id="3.90.1300.10">
    <property type="entry name" value="Amidase signature (AS) domain"/>
    <property type="match status" value="1"/>
</dbReference>
<evidence type="ECO:0000259" key="5">
    <source>
        <dbReference type="Pfam" id="PF01425"/>
    </source>
</evidence>
<feature type="active site" description="Charge relay system" evidence="2">
    <location>
        <position position="226"/>
    </location>
</feature>
<gene>
    <name evidence="6" type="primary">FAAH2_4</name>
    <name evidence="6" type="ORF">Bhyg_03393</name>
</gene>
<feature type="domain" description="Amidase" evidence="5">
    <location>
        <begin position="91"/>
        <end position="523"/>
    </location>
</feature>
<dbReference type="Proteomes" id="UP001151699">
    <property type="component" value="Chromosome A"/>
</dbReference>
<feature type="active site" description="Charge relay system" evidence="2">
    <location>
        <position position="151"/>
    </location>
</feature>
<dbReference type="InterPro" id="IPR020556">
    <property type="entry name" value="Amidase_CS"/>
</dbReference>
<dbReference type="InterPro" id="IPR023631">
    <property type="entry name" value="Amidase_dom"/>
</dbReference>
<dbReference type="GO" id="GO:0016787">
    <property type="term" value="F:hydrolase activity"/>
    <property type="evidence" value="ECO:0007669"/>
    <property type="project" value="UniProtKB-KW"/>
</dbReference>
<proteinExistence type="inferred from homology"/>
<dbReference type="Pfam" id="PF01425">
    <property type="entry name" value="Amidase"/>
    <property type="match status" value="1"/>
</dbReference>
<keyword evidence="4" id="KW-1133">Transmembrane helix</keyword>
<dbReference type="EMBL" id="WJQU01000001">
    <property type="protein sequence ID" value="KAJ6648167.1"/>
    <property type="molecule type" value="Genomic_DNA"/>
</dbReference>
<dbReference type="PANTHER" id="PTHR43372:SF1">
    <property type="entry name" value="LD38433P"/>
    <property type="match status" value="1"/>
</dbReference>